<comment type="caution">
    <text evidence="1">The sequence shown here is derived from an EMBL/GenBank/DDBJ whole genome shotgun (WGS) entry which is preliminary data.</text>
</comment>
<protein>
    <submittedName>
        <fullName evidence="1">(diamondback moth) hypothetical protein</fullName>
    </submittedName>
</protein>
<accession>A0A8S4FZT0</accession>
<name>A0A8S4FZT0_PLUXY</name>
<organism evidence="1 2">
    <name type="scientific">Plutella xylostella</name>
    <name type="common">Diamondback moth</name>
    <name type="synonym">Plutella maculipennis</name>
    <dbReference type="NCBI Taxonomy" id="51655"/>
    <lineage>
        <taxon>Eukaryota</taxon>
        <taxon>Metazoa</taxon>
        <taxon>Ecdysozoa</taxon>
        <taxon>Arthropoda</taxon>
        <taxon>Hexapoda</taxon>
        <taxon>Insecta</taxon>
        <taxon>Pterygota</taxon>
        <taxon>Neoptera</taxon>
        <taxon>Endopterygota</taxon>
        <taxon>Lepidoptera</taxon>
        <taxon>Glossata</taxon>
        <taxon>Ditrysia</taxon>
        <taxon>Yponomeutoidea</taxon>
        <taxon>Plutellidae</taxon>
        <taxon>Plutella</taxon>
    </lineage>
</organism>
<proteinExistence type="predicted"/>
<evidence type="ECO:0000313" key="1">
    <source>
        <dbReference type="EMBL" id="CAG9133031.1"/>
    </source>
</evidence>
<dbReference type="EMBL" id="CAJHNJ030000056">
    <property type="protein sequence ID" value="CAG9133031.1"/>
    <property type="molecule type" value="Genomic_DNA"/>
</dbReference>
<dbReference type="Proteomes" id="UP000653454">
    <property type="component" value="Unassembled WGS sequence"/>
</dbReference>
<keyword evidence="2" id="KW-1185">Reference proteome</keyword>
<evidence type="ECO:0000313" key="2">
    <source>
        <dbReference type="Proteomes" id="UP000653454"/>
    </source>
</evidence>
<reference evidence="1" key="1">
    <citation type="submission" date="2020-11" db="EMBL/GenBank/DDBJ databases">
        <authorList>
            <person name="Whiteford S."/>
        </authorList>
    </citation>
    <scope>NUCLEOTIDE SEQUENCE</scope>
</reference>
<dbReference type="AlphaFoldDB" id="A0A8S4FZT0"/>
<sequence length="144" mass="16171">MNSYLCLKYLNSSGVEPLTSRPVAAPGRRRPLCEAALAERLPRQRCEDLLDLRPIPLPSTTRVYVPPPPPVVHVKQTVDIYEVPEEYVPPPPPVVHVKQVSYQDSINVKENGAARTCWTCAPCPCRPPPGCTCRRRRPSFMSNR</sequence>
<gene>
    <name evidence="1" type="ORF">PLXY2_LOCUS11306</name>
</gene>